<dbReference type="SUPFAM" id="SSF52980">
    <property type="entry name" value="Restriction endonuclease-like"/>
    <property type="match status" value="1"/>
</dbReference>
<feature type="domain" description="AAA" evidence="1">
    <location>
        <begin position="25"/>
        <end position="140"/>
    </location>
</feature>
<evidence type="ECO:0008006" key="5">
    <source>
        <dbReference type="Google" id="ProtNLM"/>
    </source>
</evidence>
<dbReference type="AlphaFoldDB" id="A0A1Q2MHG4"/>
<proteinExistence type="predicted"/>
<dbReference type="InterPro" id="IPR011335">
    <property type="entry name" value="Restrct_endonuc-II-like"/>
</dbReference>
<organism evidence="3 4">
    <name type="scientific">Limihaloglobus sulfuriphilus</name>
    <dbReference type="NCBI Taxonomy" id="1851148"/>
    <lineage>
        <taxon>Bacteria</taxon>
        <taxon>Pseudomonadati</taxon>
        <taxon>Planctomycetota</taxon>
        <taxon>Phycisphaerae</taxon>
        <taxon>Sedimentisphaerales</taxon>
        <taxon>Sedimentisphaeraceae</taxon>
        <taxon>Limihaloglobus</taxon>
    </lineage>
</organism>
<dbReference type="Pfam" id="PF13173">
    <property type="entry name" value="AAA_14"/>
    <property type="match status" value="1"/>
</dbReference>
<evidence type="ECO:0000313" key="4">
    <source>
        <dbReference type="Proteomes" id="UP000188181"/>
    </source>
</evidence>
<evidence type="ECO:0000313" key="3">
    <source>
        <dbReference type="EMBL" id="AQQ72089.1"/>
    </source>
</evidence>
<evidence type="ECO:0000259" key="1">
    <source>
        <dbReference type="Pfam" id="PF13173"/>
    </source>
</evidence>
<dbReference type="PANTHER" id="PTHR43566">
    <property type="entry name" value="CONSERVED PROTEIN"/>
    <property type="match status" value="1"/>
</dbReference>
<sequence>MVKIQGMYKERLITEKLKRLVNTFPAVVLTGARQVGKSTLLTHIFPNFEHVTFDPVIDIGYSSDEPDIFLRNHPTPVILDEIQYAPELISAVKRRIDNDRSPGQYIITGSQQWAVMKNISEALTGRAVIVDMEGFSLSEIAGRITEKNWLSNWLNLSPEEFKAGHTRLPAQRPLFEQLWRGWLPEVERLAAEDIIIYLRSYIQTYVERDVRNLLDTSDWQSFGKFLQMISALTAQEMNYSRFGNDLDISPQTVRRWFSVIEGTFQWFNIASFSGNTLKRICRRQKGYFADTGLACSLNRISSHRSLLGHPIAGALFETAVVSEIRKLSTTLAMPPQFYHWRTAGGAEVDLIMERDGSLFPVEIKMTSNPGKKHLSGINAFRRTYPKLSIAPGLVICPCEKFVQISQTDYALPWDSV</sequence>
<dbReference type="InterPro" id="IPR041682">
    <property type="entry name" value="AAA_14"/>
</dbReference>
<accession>A0A1Q2MHG4</accession>
<dbReference type="EMBL" id="CP019646">
    <property type="protein sequence ID" value="AQQ72089.1"/>
    <property type="molecule type" value="Genomic_DNA"/>
</dbReference>
<dbReference type="Proteomes" id="UP000188181">
    <property type="component" value="Chromosome"/>
</dbReference>
<feature type="domain" description="DUF4143" evidence="2">
    <location>
        <begin position="207"/>
        <end position="365"/>
    </location>
</feature>
<name>A0A1Q2MHG4_9BACT</name>
<reference evidence="4" key="1">
    <citation type="submission" date="2017-02" db="EMBL/GenBank/DDBJ databases">
        <title>Comparative genomics and description of representatives of a novel lineage of planctomycetes thriving in anoxic sediments.</title>
        <authorList>
            <person name="Spring S."/>
            <person name="Bunk B."/>
            <person name="Sproer C."/>
        </authorList>
    </citation>
    <scope>NUCLEOTIDE SEQUENCE [LARGE SCALE GENOMIC DNA]</scope>
    <source>
        <strain evidence="4">SM-Chi-D1</strain>
    </source>
</reference>
<keyword evidence="4" id="KW-1185">Reference proteome</keyword>
<dbReference type="KEGG" id="pbas:SMSP2_02469"/>
<dbReference type="SUPFAM" id="SSF52540">
    <property type="entry name" value="P-loop containing nucleoside triphosphate hydrolases"/>
    <property type="match status" value="1"/>
</dbReference>
<dbReference type="Pfam" id="PF13635">
    <property type="entry name" value="DUF4143"/>
    <property type="match status" value="1"/>
</dbReference>
<dbReference type="InterPro" id="IPR025420">
    <property type="entry name" value="DUF4143"/>
</dbReference>
<dbReference type="InterPro" id="IPR027417">
    <property type="entry name" value="P-loop_NTPase"/>
</dbReference>
<dbReference type="RefSeq" id="WP_222566347.1">
    <property type="nucleotide sequence ID" value="NZ_CP019646.1"/>
</dbReference>
<protein>
    <recommendedName>
        <fullName evidence="5">GTP-binding protein</fullName>
    </recommendedName>
</protein>
<gene>
    <name evidence="3" type="ORF">SMSP2_02469</name>
</gene>
<evidence type="ECO:0000259" key="2">
    <source>
        <dbReference type="Pfam" id="PF13635"/>
    </source>
</evidence>
<dbReference type="PANTHER" id="PTHR43566:SF2">
    <property type="entry name" value="DUF4143 DOMAIN-CONTAINING PROTEIN"/>
    <property type="match status" value="1"/>
</dbReference>